<dbReference type="EMBL" id="DF820459">
    <property type="protein sequence ID" value="GAK53064.1"/>
    <property type="molecule type" value="Genomic_DNA"/>
</dbReference>
<dbReference type="AlphaFoldDB" id="A0A0S6W0A7"/>
<dbReference type="Proteomes" id="UP000030700">
    <property type="component" value="Unassembled WGS sequence"/>
</dbReference>
<dbReference type="GO" id="GO:0004222">
    <property type="term" value="F:metalloendopeptidase activity"/>
    <property type="evidence" value="ECO:0007669"/>
    <property type="project" value="TreeGrafter"/>
</dbReference>
<name>A0A0S6W0A7_9BACT</name>
<dbReference type="InterPro" id="IPR016047">
    <property type="entry name" value="M23ase_b-sheet_dom"/>
</dbReference>
<dbReference type="Pfam" id="PF01551">
    <property type="entry name" value="Peptidase_M23"/>
    <property type="match status" value="1"/>
</dbReference>
<accession>A0A0S6W0A7</accession>
<sequence>MCAQKYWHASVYISQNFQECDVAQKRFLRRYVVEFFTINPFGQNVSCLTTFKYVLIACVSLLGAVGCGNATRVQIRQTQVPSLKKHEHDVQSPWSSQMAIEINYHPTLSMYAQTPPPSVMPMTIAMNYRHNQLMQDDASLSASNNSPQKPLSTFADCHAEEVAGTSACFMQEPILLEDPMIEADCADNASSWCLPAHEKDFLSYLAEQESLKVATAIMPNFLPPVENGMILRGMQKPSSKKKRGHYGVDIIPASFERQGTEIKSIEDGVVVVASSGRGYGYYTVIYHQNGLFSLYSHMLGKSRIITGQTVKRGQVIGYMGKTGNARGYHLHFELIDLREKWNLEVSADEFARKAVVKALSACECGQFSKLLFAKTSKIDPIAYIPNIAQASRVDGKWVAVSQEKKSAAPVAKATKTSAKAKNTKTKKKRK</sequence>
<feature type="compositionally biased region" description="Low complexity" evidence="1">
    <location>
        <begin position="407"/>
        <end position="420"/>
    </location>
</feature>
<reference evidence="3" key="1">
    <citation type="journal article" date="2015" name="PeerJ">
        <title>First genomic representation of candidate bacterial phylum KSB3 points to enhanced environmental sensing as a trigger of wastewater bulking.</title>
        <authorList>
            <person name="Sekiguchi Y."/>
            <person name="Ohashi A."/>
            <person name="Parks D.H."/>
            <person name="Yamauchi T."/>
            <person name="Tyson G.W."/>
            <person name="Hugenholtz P."/>
        </authorList>
    </citation>
    <scope>NUCLEOTIDE SEQUENCE [LARGE SCALE GENOMIC DNA]</scope>
</reference>
<feature type="region of interest" description="Disordered" evidence="1">
    <location>
        <begin position="404"/>
        <end position="430"/>
    </location>
</feature>
<evidence type="ECO:0000259" key="2">
    <source>
        <dbReference type="Pfam" id="PF01551"/>
    </source>
</evidence>
<evidence type="ECO:0000313" key="4">
    <source>
        <dbReference type="Proteomes" id="UP000030700"/>
    </source>
</evidence>
<evidence type="ECO:0000256" key="1">
    <source>
        <dbReference type="SAM" id="MobiDB-lite"/>
    </source>
</evidence>
<dbReference type="Gene3D" id="2.70.70.10">
    <property type="entry name" value="Glucose Permease (Domain IIA)"/>
    <property type="match status" value="1"/>
</dbReference>
<dbReference type="SUPFAM" id="SSF51261">
    <property type="entry name" value="Duplicated hybrid motif"/>
    <property type="match status" value="1"/>
</dbReference>
<evidence type="ECO:0000313" key="3">
    <source>
        <dbReference type="EMBL" id="GAK53064.1"/>
    </source>
</evidence>
<proteinExistence type="predicted"/>
<dbReference type="CDD" id="cd12797">
    <property type="entry name" value="M23_peptidase"/>
    <property type="match status" value="1"/>
</dbReference>
<dbReference type="PANTHER" id="PTHR21666">
    <property type="entry name" value="PEPTIDASE-RELATED"/>
    <property type="match status" value="1"/>
</dbReference>
<protein>
    <submittedName>
        <fullName evidence="3">Membrane protein</fullName>
    </submittedName>
</protein>
<feature type="domain" description="M23ase beta-sheet core" evidence="2">
    <location>
        <begin position="244"/>
        <end position="336"/>
    </location>
</feature>
<keyword evidence="4" id="KW-1185">Reference proteome</keyword>
<dbReference type="PANTHER" id="PTHR21666:SF270">
    <property type="entry name" value="MUREIN HYDROLASE ACTIVATOR ENVC"/>
    <property type="match status" value="1"/>
</dbReference>
<dbReference type="STRING" id="1499966.U14_04323"/>
<organism evidence="3">
    <name type="scientific">Candidatus Moduliflexus flocculans</name>
    <dbReference type="NCBI Taxonomy" id="1499966"/>
    <lineage>
        <taxon>Bacteria</taxon>
        <taxon>Candidatus Moduliflexota</taxon>
        <taxon>Candidatus Moduliflexia</taxon>
        <taxon>Candidatus Moduliflexales</taxon>
        <taxon>Candidatus Moduliflexaceae</taxon>
    </lineage>
</organism>
<dbReference type="HOGENOM" id="CLU_637230_0_0_0"/>
<feature type="compositionally biased region" description="Basic residues" evidence="1">
    <location>
        <begin position="421"/>
        <end position="430"/>
    </location>
</feature>
<dbReference type="InterPro" id="IPR050570">
    <property type="entry name" value="Cell_wall_metabolism_enzyme"/>
</dbReference>
<dbReference type="InterPro" id="IPR011055">
    <property type="entry name" value="Dup_hybrid_motif"/>
</dbReference>
<gene>
    <name evidence="3" type="ORF">U14_04323</name>
</gene>